<evidence type="ECO:0000256" key="9">
    <source>
        <dbReference type="ARBA" id="ARBA00023136"/>
    </source>
</evidence>
<evidence type="ECO:0000256" key="6">
    <source>
        <dbReference type="ARBA" id="ARBA00022989"/>
    </source>
</evidence>
<keyword evidence="14" id="KW-1185">Reference proteome</keyword>
<evidence type="ECO:0000256" key="8">
    <source>
        <dbReference type="ARBA" id="ARBA00023065"/>
    </source>
</evidence>
<feature type="transmembrane region" description="Helical" evidence="12">
    <location>
        <begin position="189"/>
        <end position="206"/>
    </location>
</feature>
<gene>
    <name evidence="13" type="ORF">AW736_15975</name>
</gene>
<keyword evidence="6 12" id="KW-1133">Transmembrane helix</keyword>
<dbReference type="InterPro" id="IPR038377">
    <property type="entry name" value="Na/Glc_symporter_sf"/>
</dbReference>
<feature type="transmembrane region" description="Helical" evidence="12">
    <location>
        <begin position="275"/>
        <end position="300"/>
    </location>
</feature>
<sequence length="504" mass="54595">MNAAQSHFATLDIVVLLAYFALTLAIGLACWRKSRSVHGFTAAESSLPGWLTGLSILGTYISSISFIALPGKAFASNWNSFVFSLAIPVAAWIGVKYFIPFYRNSGCISAYSHLEERFGGWARIYASACYLLTQLARIGAVTYMMALPMNVLLGWDIRWIILITGISTTLYTFVGGIVGVIWTEAMQTVVLILGALVCAVLMITGLPEGPGQLFRIAAEHDKFSLGSMGLNLAEPTFWVVLVYGVVINLQNFGVDQNYVQRFHTAKSDRDARRSLWIGALMYVPVSAVFFFIGTALFAYYTTHPSELPLEYRAANKSDYVFPWFIVTVLPKGVTGLLIASIFAAAMSTISSSLNSSATIFLNDYYQRYINKKATERQKMLVLYVCTIAAGVFGTLFAFGMINVKSALDAWWTLAGIFGGGMLGLFLLGFLSRRAGKPAGLVGVAVGVLLILWMSVSPKMGGFFTGWQSPFHSFLTIVFGTAALLLAGLLVASLGGSGKTSASAK</sequence>
<feature type="transmembrane region" description="Helical" evidence="12">
    <location>
        <begin position="409"/>
        <end position="430"/>
    </location>
</feature>
<feature type="transmembrane region" description="Helical" evidence="12">
    <location>
        <begin position="157"/>
        <end position="182"/>
    </location>
</feature>
<dbReference type="GO" id="GO:0005886">
    <property type="term" value="C:plasma membrane"/>
    <property type="evidence" value="ECO:0007669"/>
    <property type="project" value="UniProtKB-SubCell"/>
</dbReference>
<evidence type="ECO:0000256" key="10">
    <source>
        <dbReference type="ARBA" id="ARBA00023201"/>
    </source>
</evidence>
<feature type="transmembrane region" description="Helical" evidence="12">
    <location>
        <begin position="6"/>
        <end position="29"/>
    </location>
</feature>
<dbReference type="STRING" id="1184151.AW736_15975"/>
<keyword evidence="3" id="KW-0813">Transport</keyword>
<dbReference type="PANTHER" id="PTHR42985:SF32">
    <property type="entry name" value="SODIUM IODIDE SYMPORTER"/>
    <property type="match status" value="1"/>
</dbReference>
<dbReference type="PROSITE" id="PS50283">
    <property type="entry name" value="NA_SOLUT_SYMP_3"/>
    <property type="match status" value="1"/>
</dbReference>
<dbReference type="NCBIfam" id="TIGR00813">
    <property type="entry name" value="sss"/>
    <property type="match status" value="1"/>
</dbReference>
<evidence type="ECO:0000256" key="11">
    <source>
        <dbReference type="RuleBase" id="RU362091"/>
    </source>
</evidence>
<protein>
    <submittedName>
        <fullName evidence="13">Sodium:solute symporter</fullName>
    </submittedName>
</protein>
<keyword evidence="4" id="KW-1003">Cell membrane</keyword>
<dbReference type="InterPro" id="IPR001734">
    <property type="entry name" value="Na/solute_symporter"/>
</dbReference>
<name>A0A178IFD3_9BACT</name>
<accession>A0A178IFD3</accession>
<dbReference type="CDD" id="cd11495">
    <property type="entry name" value="SLC5sbd_NIS-like_u3"/>
    <property type="match status" value="1"/>
</dbReference>
<reference evidence="13 14" key="1">
    <citation type="submission" date="2016-01" db="EMBL/GenBank/DDBJ databases">
        <title>High potential of lignocellulose degradation of a new Verrucomicrobia species.</title>
        <authorList>
            <person name="Wang Y."/>
            <person name="Shi Y."/>
            <person name="Qiu Z."/>
            <person name="Liu S."/>
            <person name="Yang H."/>
        </authorList>
    </citation>
    <scope>NUCLEOTIDE SEQUENCE [LARGE SCALE GENOMIC DNA]</scope>
    <source>
        <strain evidence="13 14">TSB47</strain>
    </source>
</reference>
<keyword evidence="9 12" id="KW-0472">Membrane</keyword>
<feature type="transmembrane region" description="Helical" evidence="12">
    <location>
        <begin position="470"/>
        <end position="494"/>
    </location>
</feature>
<dbReference type="OrthoDB" id="9814523at2"/>
<feature type="transmembrane region" description="Helical" evidence="12">
    <location>
        <begin position="236"/>
        <end position="254"/>
    </location>
</feature>
<evidence type="ECO:0000256" key="1">
    <source>
        <dbReference type="ARBA" id="ARBA00004651"/>
    </source>
</evidence>
<keyword evidence="5 12" id="KW-0812">Transmembrane</keyword>
<comment type="subcellular location">
    <subcellularLocation>
        <location evidence="1">Cell membrane</location>
        <topology evidence="1">Multi-pass membrane protein</topology>
    </subcellularLocation>
</comment>
<feature type="transmembrane region" description="Helical" evidence="12">
    <location>
        <begin position="437"/>
        <end position="455"/>
    </location>
</feature>
<dbReference type="EMBL" id="LRRQ01000125">
    <property type="protein sequence ID" value="OAM88722.1"/>
    <property type="molecule type" value="Genomic_DNA"/>
</dbReference>
<keyword evidence="8" id="KW-0406">Ion transport</keyword>
<feature type="transmembrane region" description="Helical" evidence="12">
    <location>
        <begin position="81"/>
        <end position="99"/>
    </location>
</feature>
<keyword evidence="10" id="KW-0739">Sodium transport</keyword>
<dbReference type="AlphaFoldDB" id="A0A178IFD3"/>
<feature type="transmembrane region" description="Helical" evidence="12">
    <location>
        <begin position="320"/>
        <end position="345"/>
    </location>
</feature>
<dbReference type="RefSeq" id="WP_068771299.1">
    <property type="nucleotide sequence ID" value="NZ_CP109796.1"/>
</dbReference>
<comment type="similarity">
    <text evidence="2 11">Belongs to the sodium:solute symporter (SSF) (TC 2.A.21) family.</text>
</comment>
<evidence type="ECO:0000256" key="7">
    <source>
        <dbReference type="ARBA" id="ARBA00023053"/>
    </source>
</evidence>
<feature type="transmembrane region" description="Helical" evidence="12">
    <location>
        <begin position="50"/>
        <end position="69"/>
    </location>
</feature>
<dbReference type="Gene3D" id="1.20.1730.10">
    <property type="entry name" value="Sodium/glucose cotransporter"/>
    <property type="match status" value="1"/>
</dbReference>
<dbReference type="PANTHER" id="PTHR42985">
    <property type="entry name" value="SODIUM-COUPLED MONOCARBOXYLATE TRANSPORTER"/>
    <property type="match status" value="1"/>
</dbReference>
<organism evidence="13 14">
    <name type="scientific">Termitidicoccus mucosus</name>
    <dbReference type="NCBI Taxonomy" id="1184151"/>
    <lineage>
        <taxon>Bacteria</taxon>
        <taxon>Pseudomonadati</taxon>
        <taxon>Verrucomicrobiota</taxon>
        <taxon>Opitutia</taxon>
        <taxon>Opitutales</taxon>
        <taxon>Opitutaceae</taxon>
        <taxon>Termitidicoccus</taxon>
    </lineage>
</organism>
<keyword evidence="7" id="KW-0915">Sodium</keyword>
<evidence type="ECO:0000313" key="13">
    <source>
        <dbReference type="EMBL" id="OAM88722.1"/>
    </source>
</evidence>
<dbReference type="Pfam" id="PF00474">
    <property type="entry name" value="SSF"/>
    <property type="match status" value="1"/>
</dbReference>
<evidence type="ECO:0000256" key="3">
    <source>
        <dbReference type="ARBA" id="ARBA00022448"/>
    </source>
</evidence>
<dbReference type="Proteomes" id="UP000078486">
    <property type="component" value="Unassembled WGS sequence"/>
</dbReference>
<dbReference type="InterPro" id="IPR051163">
    <property type="entry name" value="Sodium:Solute_Symporter_SSF"/>
</dbReference>
<evidence type="ECO:0000313" key="14">
    <source>
        <dbReference type="Proteomes" id="UP000078486"/>
    </source>
</evidence>
<evidence type="ECO:0000256" key="4">
    <source>
        <dbReference type="ARBA" id="ARBA00022475"/>
    </source>
</evidence>
<evidence type="ECO:0000256" key="12">
    <source>
        <dbReference type="SAM" id="Phobius"/>
    </source>
</evidence>
<proteinExistence type="inferred from homology"/>
<dbReference type="GO" id="GO:0006814">
    <property type="term" value="P:sodium ion transport"/>
    <property type="evidence" value="ECO:0007669"/>
    <property type="project" value="UniProtKB-KW"/>
</dbReference>
<feature type="transmembrane region" description="Helical" evidence="12">
    <location>
        <begin position="120"/>
        <end position="145"/>
    </location>
</feature>
<dbReference type="GO" id="GO:0015293">
    <property type="term" value="F:symporter activity"/>
    <property type="evidence" value="ECO:0007669"/>
    <property type="project" value="TreeGrafter"/>
</dbReference>
<evidence type="ECO:0000256" key="5">
    <source>
        <dbReference type="ARBA" id="ARBA00022692"/>
    </source>
</evidence>
<evidence type="ECO:0000256" key="2">
    <source>
        <dbReference type="ARBA" id="ARBA00006434"/>
    </source>
</evidence>
<feature type="transmembrane region" description="Helical" evidence="12">
    <location>
        <begin position="380"/>
        <end position="403"/>
    </location>
</feature>
<comment type="caution">
    <text evidence="13">The sequence shown here is derived from an EMBL/GenBank/DDBJ whole genome shotgun (WGS) entry which is preliminary data.</text>
</comment>